<gene>
    <name evidence="2" type="ORF">EII34_01855</name>
</gene>
<feature type="transmembrane region" description="Helical" evidence="1">
    <location>
        <begin position="100"/>
        <end position="124"/>
    </location>
</feature>
<dbReference type="EMBL" id="RQZG01000001">
    <property type="protein sequence ID" value="RRD07252.1"/>
    <property type="molecule type" value="Genomic_DNA"/>
</dbReference>
<proteinExistence type="predicted"/>
<evidence type="ECO:0000313" key="2">
    <source>
        <dbReference type="EMBL" id="RRD07252.1"/>
    </source>
</evidence>
<sequence length="181" mass="19387">MTPPPRVLLIIVTVCCGLTAALVFLLALPEVTAACGAPPLDTRPFWSREEALELARTCGQEGRAAYRRLALLDLLHPVLVAATLVLWVRWSRSPHRRPSLVVQAVILLGAGADLMENWAVWTLLAGGPGLDGSALLRVGGGISLAKNVLVSFGMLGAAAVILDAVRHRVLTRRHTDEHDKA</sequence>
<protein>
    <submittedName>
        <fullName evidence="2">Uncharacterized protein</fullName>
    </submittedName>
</protein>
<dbReference type="RefSeq" id="WP_124842276.1">
    <property type="nucleotide sequence ID" value="NZ_RQZG01000001.1"/>
</dbReference>
<reference evidence="2 3" key="1">
    <citation type="submission" date="2018-11" db="EMBL/GenBank/DDBJ databases">
        <title>Genomes From Bacteria Associated with the Canine Oral Cavity: a Test Case for Automated Genome-Based Taxonomic Assignment.</title>
        <authorList>
            <person name="Coil D.A."/>
            <person name="Jospin G."/>
            <person name="Darling A.E."/>
            <person name="Wallis C."/>
            <person name="Davis I.J."/>
            <person name="Harris S."/>
            <person name="Eisen J.A."/>
            <person name="Holcombe L.J."/>
            <person name="O'Flynn C."/>
        </authorList>
    </citation>
    <scope>NUCLEOTIDE SEQUENCE [LARGE SCALE GENOMIC DNA]</scope>
    <source>
        <strain evidence="2 3">OH887_COT-365</strain>
    </source>
</reference>
<evidence type="ECO:0000256" key="1">
    <source>
        <dbReference type="SAM" id="Phobius"/>
    </source>
</evidence>
<feature type="transmembrane region" description="Helical" evidence="1">
    <location>
        <begin position="144"/>
        <end position="165"/>
    </location>
</feature>
<dbReference type="Proteomes" id="UP000280819">
    <property type="component" value="Unassembled WGS sequence"/>
</dbReference>
<keyword evidence="1" id="KW-0472">Membrane</keyword>
<dbReference type="OrthoDB" id="3394353at2"/>
<keyword evidence="1" id="KW-0812">Transmembrane</keyword>
<comment type="caution">
    <text evidence="2">The sequence shown here is derived from an EMBL/GenBank/DDBJ whole genome shotgun (WGS) entry which is preliminary data.</text>
</comment>
<name>A0A3P1TCS5_9ACTN</name>
<keyword evidence="1" id="KW-1133">Transmembrane helix</keyword>
<evidence type="ECO:0000313" key="3">
    <source>
        <dbReference type="Proteomes" id="UP000280819"/>
    </source>
</evidence>
<organism evidence="2 3">
    <name type="scientific">Arachnia propionica</name>
    <dbReference type="NCBI Taxonomy" id="1750"/>
    <lineage>
        <taxon>Bacteria</taxon>
        <taxon>Bacillati</taxon>
        <taxon>Actinomycetota</taxon>
        <taxon>Actinomycetes</taxon>
        <taxon>Propionibacteriales</taxon>
        <taxon>Propionibacteriaceae</taxon>
        <taxon>Arachnia</taxon>
    </lineage>
</organism>
<dbReference type="AlphaFoldDB" id="A0A3P1TCS5"/>
<accession>A0A3P1TCS5</accession>
<feature type="transmembrane region" description="Helical" evidence="1">
    <location>
        <begin position="69"/>
        <end position="88"/>
    </location>
</feature>